<reference evidence="1 2" key="1">
    <citation type="journal article" date="2022" name="New Phytol.">
        <title>Ecological generalism drives hyperdiversity of secondary metabolite gene clusters in xylarialean endophytes.</title>
        <authorList>
            <person name="Franco M.E.E."/>
            <person name="Wisecaver J.H."/>
            <person name="Arnold A.E."/>
            <person name="Ju Y.M."/>
            <person name="Slot J.C."/>
            <person name="Ahrendt S."/>
            <person name="Moore L.P."/>
            <person name="Eastman K.E."/>
            <person name="Scott K."/>
            <person name="Konkel Z."/>
            <person name="Mondo S.J."/>
            <person name="Kuo A."/>
            <person name="Hayes R.D."/>
            <person name="Haridas S."/>
            <person name="Andreopoulos B."/>
            <person name="Riley R."/>
            <person name="LaButti K."/>
            <person name="Pangilinan J."/>
            <person name="Lipzen A."/>
            <person name="Amirebrahimi M."/>
            <person name="Yan J."/>
            <person name="Adam C."/>
            <person name="Keymanesh K."/>
            <person name="Ng V."/>
            <person name="Louie K."/>
            <person name="Northen T."/>
            <person name="Drula E."/>
            <person name="Henrissat B."/>
            <person name="Hsieh H.M."/>
            <person name="Youens-Clark K."/>
            <person name="Lutzoni F."/>
            <person name="Miadlikowska J."/>
            <person name="Eastwood D.C."/>
            <person name="Hamelin R.C."/>
            <person name="Grigoriev I.V."/>
            <person name="U'Ren J.M."/>
        </authorList>
    </citation>
    <scope>NUCLEOTIDE SEQUENCE [LARGE SCALE GENOMIC DNA]</scope>
    <source>
        <strain evidence="1 2">CBS 119005</strain>
    </source>
</reference>
<organism evidence="1 2">
    <name type="scientific">Hypoxylon rubiginosum</name>
    <dbReference type="NCBI Taxonomy" id="110542"/>
    <lineage>
        <taxon>Eukaryota</taxon>
        <taxon>Fungi</taxon>
        <taxon>Dikarya</taxon>
        <taxon>Ascomycota</taxon>
        <taxon>Pezizomycotina</taxon>
        <taxon>Sordariomycetes</taxon>
        <taxon>Xylariomycetidae</taxon>
        <taxon>Xylariales</taxon>
        <taxon>Hypoxylaceae</taxon>
        <taxon>Hypoxylon</taxon>
    </lineage>
</organism>
<evidence type="ECO:0000313" key="1">
    <source>
        <dbReference type="EMBL" id="KAI4860580.1"/>
    </source>
</evidence>
<comment type="caution">
    <text evidence="1">The sequence shown here is derived from an EMBL/GenBank/DDBJ whole genome shotgun (WGS) entry which is preliminary data.</text>
</comment>
<proteinExistence type="predicted"/>
<name>A0ACB9YNG8_9PEZI</name>
<sequence>MKFSVAIFAIFTTVAMAELQKVPRSQKPAKAVEVRQAGAAQVQTAAMSNANGDVVTFDTAGVYKASTDAGI</sequence>
<accession>A0ACB9YNG8</accession>
<dbReference type="Proteomes" id="UP001497700">
    <property type="component" value="Unassembled WGS sequence"/>
</dbReference>
<dbReference type="EMBL" id="MU393581">
    <property type="protein sequence ID" value="KAI4860580.1"/>
    <property type="molecule type" value="Genomic_DNA"/>
</dbReference>
<protein>
    <submittedName>
        <fullName evidence="1">Uncharacterized protein</fullName>
    </submittedName>
</protein>
<keyword evidence="2" id="KW-1185">Reference proteome</keyword>
<gene>
    <name evidence="1" type="ORF">F4820DRAFT_452773</name>
</gene>
<evidence type="ECO:0000313" key="2">
    <source>
        <dbReference type="Proteomes" id="UP001497700"/>
    </source>
</evidence>